<dbReference type="OrthoDB" id="9449069at2759"/>
<dbReference type="GO" id="GO:0005125">
    <property type="term" value="F:cytokine activity"/>
    <property type="evidence" value="ECO:0007669"/>
    <property type="project" value="UniProtKB-KW"/>
</dbReference>
<dbReference type="GO" id="GO:0051781">
    <property type="term" value="P:positive regulation of cell division"/>
    <property type="evidence" value="ECO:0007669"/>
    <property type="project" value="UniProtKB-KW"/>
</dbReference>
<dbReference type="InterPro" id="IPR000975">
    <property type="entry name" value="IL-1_fam"/>
</dbReference>
<dbReference type="GO" id="GO:0005615">
    <property type="term" value="C:extracellular space"/>
    <property type="evidence" value="ECO:0007669"/>
    <property type="project" value="UniProtKB-KW"/>
</dbReference>
<dbReference type="InterPro" id="IPR008996">
    <property type="entry name" value="IL1/FGF"/>
</dbReference>
<dbReference type="GO" id="GO:0001660">
    <property type="term" value="P:fever generation"/>
    <property type="evidence" value="ECO:0007669"/>
    <property type="project" value="UniProtKB-KW"/>
</dbReference>
<evidence type="ECO:0000313" key="14">
    <source>
        <dbReference type="RefSeq" id="XP_013870541.1"/>
    </source>
</evidence>
<dbReference type="GO" id="GO:0010628">
    <property type="term" value="P:positive regulation of gene expression"/>
    <property type="evidence" value="ECO:0007669"/>
    <property type="project" value="TreeGrafter"/>
</dbReference>
<comment type="subcellular location">
    <subcellularLocation>
        <location evidence="2">Cytoplasm</location>
        <location evidence="2">Cytosol</location>
    </subcellularLocation>
    <subcellularLocation>
        <location evidence="1">Lysosome</location>
    </subcellularLocation>
    <subcellularLocation>
        <location evidence="3">Secreted</location>
        <location evidence="3">Extracellular exosome</location>
    </subcellularLocation>
</comment>
<dbReference type="GO" id="GO:0005829">
    <property type="term" value="C:cytosol"/>
    <property type="evidence" value="ECO:0007669"/>
    <property type="project" value="UniProtKB-SubCell"/>
</dbReference>
<dbReference type="RefSeq" id="XP_013870541.1">
    <property type="nucleotide sequence ID" value="XM_014015087.1"/>
</dbReference>
<keyword evidence="11" id="KW-0458">Lysosome</keyword>
<keyword evidence="10" id="KW-0395">Inflammatory response</keyword>
<keyword evidence="8" id="KW-0964">Secreted</keyword>
<evidence type="ECO:0000256" key="10">
    <source>
        <dbReference type="ARBA" id="ARBA00023198"/>
    </source>
</evidence>
<dbReference type="Proteomes" id="UP000192220">
    <property type="component" value="Unplaced"/>
</dbReference>
<dbReference type="SUPFAM" id="SSF50353">
    <property type="entry name" value="Cytokine"/>
    <property type="match status" value="1"/>
</dbReference>
<evidence type="ECO:0000256" key="3">
    <source>
        <dbReference type="ARBA" id="ARBA00004550"/>
    </source>
</evidence>
<dbReference type="GO" id="GO:0048246">
    <property type="term" value="P:macrophage chemotaxis"/>
    <property type="evidence" value="ECO:0007669"/>
    <property type="project" value="TreeGrafter"/>
</dbReference>
<name>A0A2I4BS11_AUSLI</name>
<keyword evidence="7" id="KW-0202">Cytokine</keyword>
<dbReference type="Pfam" id="PF00340">
    <property type="entry name" value="IL1"/>
    <property type="match status" value="1"/>
</dbReference>
<dbReference type="CTD" id="3553"/>
<dbReference type="GO" id="GO:0042119">
    <property type="term" value="P:neutrophil activation"/>
    <property type="evidence" value="ECO:0007669"/>
    <property type="project" value="TreeGrafter"/>
</dbReference>
<dbReference type="GO" id="GO:0005764">
    <property type="term" value="C:lysosome"/>
    <property type="evidence" value="ECO:0007669"/>
    <property type="project" value="UniProtKB-SubCell"/>
</dbReference>
<dbReference type="GO" id="GO:0019221">
    <property type="term" value="P:cytokine-mediated signaling pathway"/>
    <property type="evidence" value="ECO:0007669"/>
    <property type="project" value="TreeGrafter"/>
</dbReference>
<evidence type="ECO:0000256" key="7">
    <source>
        <dbReference type="ARBA" id="ARBA00022514"/>
    </source>
</evidence>
<evidence type="ECO:0000256" key="12">
    <source>
        <dbReference type="ARBA" id="ARBA00023246"/>
    </source>
</evidence>
<evidence type="ECO:0000313" key="13">
    <source>
        <dbReference type="Proteomes" id="UP000192220"/>
    </source>
</evidence>
<evidence type="ECO:0000256" key="4">
    <source>
        <dbReference type="ARBA" id="ARBA00010448"/>
    </source>
</evidence>
<dbReference type="PANTHER" id="PTHR10078">
    <property type="entry name" value="INTERLEUKIN-1 FAMILY MEMBER"/>
    <property type="match status" value="1"/>
</dbReference>
<proteinExistence type="inferred from homology"/>
<dbReference type="InParanoid" id="A0A2I4BS11"/>
<keyword evidence="6" id="KW-0963">Cytoplasm</keyword>
<keyword evidence="13" id="KW-1185">Reference proteome</keyword>
<evidence type="ECO:0000256" key="8">
    <source>
        <dbReference type="ARBA" id="ARBA00022525"/>
    </source>
</evidence>
<keyword evidence="9" id="KW-0666">Pyrogen</keyword>
<evidence type="ECO:0000256" key="1">
    <source>
        <dbReference type="ARBA" id="ARBA00004371"/>
    </source>
</evidence>
<evidence type="ECO:0000256" key="2">
    <source>
        <dbReference type="ARBA" id="ARBA00004514"/>
    </source>
</evidence>
<dbReference type="AlphaFoldDB" id="A0A2I4BS11"/>
<dbReference type="STRING" id="52670.A0A2I4BS11"/>
<comment type="similarity">
    <text evidence="4">Belongs to the IL-1 family.</text>
</comment>
<dbReference type="GO" id="GO:0071222">
    <property type="term" value="P:cellular response to lipopolysaccharide"/>
    <property type="evidence" value="ECO:0007669"/>
    <property type="project" value="TreeGrafter"/>
</dbReference>
<accession>A0A2I4BS11</accession>
<keyword evidence="12" id="KW-0497">Mitogen</keyword>
<evidence type="ECO:0000256" key="11">
    <source>
        <dbReference type="ARBA" id="ARBA00023228"/>
    </source>
</evidence>
<reference evidence="14" key="1">
    <citation type="submission" date="2025-08" db="UniProtKB">
        <authorList>
            <consortium name="RefSeq"/>
        </authorList>
    </citation>
    <scope>IDENTIFICATION</scope>
    <source>
        <strain evidence="14">Quisiro</strain>
        <tissue evidence="14">Liver</tissue>
    </source>
</reference>
<dbReference type="PANTHER" id="PTHR10078:SF30">
    <property type="entry name" value="INTERLEUKIN-1 BETA"/>
    <property type="match status" value="1"/>
</dbReference>
<dbReference type="KEGG" id="alim:106522184"/>
<evidence type="ECO:0000256" key="9">
    <source>
        <dbReference type="ARBA" id="ARBA00022620"/>
    </source>
</evidence>
<protein>
    <recommendedName>
        <fullName evidence="5">Interleukin-1 beta</fullName>
    </recommendedName>
</protein>
<organism evidence="13 14">
    <name type="scientific">Austrofundulus limnaeus</name>
    <name type="common">Annual killifish</name>
    <dbReference type="NCBI Taxonomy" id="52670"/>
    <lineage>
        <taxon>Eukaryota</taxon>
        <taxon>Metazoa</taxon>
        <taxon>Chordata</taxon>
        <taxon>Craniata</taxon>
        <taxon>Vertebrata</taxon>
        <taxon>Euteleostomi</taxon>
        <taxon>Actinopterygii</taxon>
        <taxon>Neopterygii</taxon>
        <taxon>Teleostei</taxon>
        <taxon>Neoteleostei</taxon>
        <taxon>Acanthomorphata</taxon>
        <taxon>Ovalentaria</taxon>
        <taxon>Atherinomorphae</taxon>
        <taxon>Cyprinodontiformes</taxon>
        <taxon>Rivulidae</taxon>
        <taxon>Austrofundulus</taxon>
    </lineage>
</organism>
<dbReference type="GO" id="GO:0006955">
    <property type="term" value="P:immune response"/>
    <property type="evidence" value="ECO:0007669"/>
    <property type="project" value="InterPro"/>
</dbReference>
<evidence type="ECO:0000256" key="5">
    <source>
        <dbReference type="ARBA" id="ARBA00014702"/>
    </source>
</evidence>
<gene>
    <name evidence="14" type="primary">il1b</name>
</gene>
<dbReference type="SMART" id="SM00125">
    <property type="entry name" value="IL1"/>
    <property type="match status" value="1"/>
</dbReference>
<dbReference type="Gene3D" id="2.80.10.50">
    <property type="match status" value="1"/>
</dbReference>
<sequence>MMGDLDLLQAIDCSPENELLLLVTPVQDSLDGGLQPGVPCKRSMKCVANLVLVVNRLSKDLTCFASDLREDKLCSAIMDCVIEEIVVKTERSNYSREKKVIFKRSSSVSKFILRDTFHKDFTWNSGKLKLQAITLRDRFRDHRVTFDMFKYHPTHDSDEGGLTVLMSVGEGMHFSCSMSADKPELQLEECSLESLKEICEDENTNRFLFTRKTEGVSLTTFESVKYPGWFISTSYDGTNNSVEMCQETDGRVRSFRLSQP</sequence>
<dbReference type="GO" id="GO:1901222">
    <property type="term" value="P:regulation of non-canonical NF-kappaB signal transduction"/>
    <property type="evidence" value="ECO:0007669"/>
    <property type="project" value="TreeGrafter"/>
</dbReference>
<evidence type="ECO:0000256" key="6">
    <source>
        <dbReference type="ARBA" id="ARBA00022490"/>
    </source>
</evidence>